<comment type="caution">
    <text evidence="8">The sequence shown here is derived from an EMBL/GenBank/DDBJ whole genome shotgun (WGS) entry which is preliminary data.</text>
</comment>
<dbReference type="PANTHER" id="PTHR32191">
    <property type="entry name" value="TETRASPANIN-8-RELATED"/>
    <property type="match status" value="1"/>
</dbReference>
<comment type="similarity">
    <text evidence="2">Belongs to the tetraspanin (TM4SF) family.</text>
</comment>
<sequence length="296" mass="33165">MAENTSTAETVRVTVAEDRKSTPKGGGEDQNTATMGATAIKMQKLVAFPLMIISFLLSLPILFSVIWLLYMRHYDCENLLQLPKLQVGIVAGLVVVFFVSNIAVFLRSRLPMPALILVMVPLIVMLTVGLALVGAYKMESRSIPGSPMWLKSKVLNDESWNNIKSCIYDTRTCDDLIARSYMLKSYDFTTTKLSPIESGCCRPAANCDMVYVNATFWRKGNGVQVDSSTPYNVDCDLWTNDQTILCYNCHACKQGFLITIRGKWWKLGVFLVIMAIFLIASHLLLFIVTMWEHYGG</sequence>
<protein>
    <recommendedName>
        <fullName evidence="10">Tetraspanin-15</fullName>
    </recommendedName>
</protein>
<accession>A0AA88QQL9</accession>
<keyword evidence="3 7" id="KW-0812">Transmembrane</keyword>
<evidence type="ECO:0000256" key="7">
    <source>
        <dbReference type="SAM" id="Phobius"/>
    </source>
</evidence>
<keyword evidence="5 7" id="KW-0472">Membrane</keyword>
<evidence type="ECO:0000256" key="2">
    <source>
        <dbReference type="ARBA" id="ARBA00006840"/>
    </source>
</evidence>
<evidence type="ECO:0008006" key="10">
    <source>
        <dbReference type="Google" id="ProtNLM"/>
    </source>
</evidence>
<feature type="transmembrane region" description="Helical" evidence="7">
    <location>
        <begin position="267"/>
        <end position="291"/>
    </location>
</feature>
<organism evidence="8 9">
    <name type="scientific">Escallonia rubra</name>
    <dbReference type="NCBI Taxonomy" id="112253"/>
    <lineage>
        <taxon>Eukaryota</taxon>
        <taxon>Viridiplantae</taxon>
        <taxon>Streptophyta</taxon>
        <taxon>Embryophyta</taxon>
        <taxon>Tracheophyta</taxon>
        <taxon>Spermatophyta</taxon>
        <taxon>Magnoliopsida</taxon>
        <taxon>eudicotyledons</taxon>
        <taxon>Gunneridae</taxon>
        <taxon>Pentapetalae</taxon>
        <taxon>asterids</taxon>
        <taxon>campanulids</taxon>
        <taxon>Escalloniales</taxon>
        <taxon>Escalloniaceae</taxon>
        <taxon>Escallonia</taxon>
    </lineage>
</organism>
<evidence type="ECO:0000313" key="9">
    <source>
        <dbReference type="Proteomes" id="UP001187471"/>
    </source>
</evidence>
<evidence type="ECO:0000313" key="8">
    <source>
        <dbReference type="EMBL" id="KAK2967370.1"/>
    </source>
</evidence>
<name>A0AA88QQL9_9ASTE</name>
<proteinExistence type="inferred from homology"/>
<evidence type="ECO:0000256" key="3">
    <source>
        <dbReference type="ARBA" id="ARBA00022692"/>
    </source>
</evidence>
<keyword evidence="9" id="KW-1185">Reference proteome</keyword>
<reference evidence="8" key="1">
    <citation type="submission" date="2022-12" db="EMBL/GenBank/DDBJ databases">
        <title>Draft genome assemblies for two species of Escallonia (Escalloniales).</title>
        <authorList>
            <person name="Chanderbali A."/>
            <person name="Dervinis C."/>
            <person name="Anghel I."/>
            <person name="Soltis D."/>
            <person name="Soltis P."/>
            <person name="Zapata F."/>
        </authorList>
    </citation>
    <scope>NUCLEOTIDE SEQUENCE</scope>
    <source>
        <strain evidence="8">UCBG92.1500</strain>
        <tissue evidence="8">Leaf</tissue>
    </source>
</reference>
<feature type="transmembrane region" description="Helical" evidence="7">
    <location>
        <begin position="45"/>
        <end position="70"/>
    </location>
</feature>
<dbReference type="GO" id="GO:0016020">
    <property type="term" value="C:membrane"/>
    <property type="evidence" value="ECO:0007669"/>
    <property type="project" value="UniProtKB-SubCell"/>
</dbReference>
<comment type="subcellular location">
    <subcellularLocation>
        <location evidence="1">Membrane</location>
        <topology evidence="1">Multi-pass membrane protein</topology>
    </subcellularLocation>
</comment>
<evidence type="ECO:0000256" key="4">
    <source>
        <dbReference type="ARBA" id="ARBA00022989"/>
    </source>
</evidence>
<dbReference type="Pfam" id="PF00335">
    <property type="entry name" value="Tetraspanin"/>
    <property type="match status" value="1"/>
</dbReference>
<dbReference type="Proteomes" id="UP001187471">
    <property type="component" value="Unassembled WGS sequence"/>
</dbReference>
<evidence type="ECO:0000256" key="6">
    <source>
        <dbReference type="SAM" id="MobiDB-lite"/>
    </source>
</evidence>
<evidence type="ECO:0000256" key="5">
    <source>
        <dbReference type="ARBA" id="ARBA00023136"/>
    </source>
</evidence>
<feature type="region of interest" description="Disordered" evidence="6">
    <location>
        <begin position="1"/>
        <end position="32"/>
    </location>
</feature>
<keyword evidence="4 7" id="KW-1133">Transmembrane helix</keyword>
<dbReference type="EMBL" id="JAVXUO010003024">
    <property type="protein sequence ID" value="KAK2967370.1"/>
    <property type="molecule type" value="Genomic_DNA"/>
</dbReference>
<evidence type="ECO:0000256" key="1">
    <source>
        <dbReference type="ARBA" id="ARBA00004141"/>
    </source>
</evidence>
<feature type="transmembrane region" description="Helical" evidence="7">
    <location>
        <begin position="82"/>
        <end position="106"/>
    </location>
</feature>
<dbReference type="GO" id="GO:0009734">
    <property type="term" value="P:auxin-activated signaling pathway"/>
    <property type="evidence" value="ECO:0007669"/>
    <property type="project" value="InterPro"/>
</dbReference>
<dbReference type="AlphaFoldDB" id="A0AA88QQL9"/>
<dbReference type="InterPro" id="IPR018499">
    <property type="entry name" value="Tetraspanin/Peripherin"/>
</dbReference>
<gene>
    <name evidence="8" type="ORF">RJ640_028650</name>
</gene>
<dbReference type="InterPro" id="IPR044991">
    <property type="entry name" value="TET_plant"/>
</dbReference>
<feature type="transmembrane region" description="Helical" evidence="7">
    <location>
        <begin position="112"/>
        <end position="136"/>
    </location>
</feature>